<evidence type="ECO:0000313" key="3">
    <source>
        <dbReference type="Proteomes" id="UP001418222"/>
    </source>
</evidence>
<dbReference type="PROSITE" id="PS51257">
    <property type="entry name" value="PROKAR_LIPOPROTEIN"/>
    <property type="match status" value="1"/>
</dbReference>
<keyword evidence="1" id="KW-0812">Transmembrane</keyword>
<proteinExistence type="predicted"/>
<dbReference type="PANTHER" id="PTHR34953:SF1">
    <property type="entry name" value="ALPHA_BETA HYDROLASE RELATED PROTEIN"/>
    <property type="match status" value="1"/>
</dbReference>
<sequence>MISCKARLWSRACRWAKILFFLANMLASLLACAPPLLVLLLDLLLPAVLLSASAGGPGFSSSAVAAQLRSYRFGSSLVDLPILSAARSLILLCFYLCWSGGVSHLGAATVCGAASAGYVSLKAVAMFGTEDSPGKRHLLSFRGKERPTVEVLLLSSLALAMAHVLAAYRTSCRLRRKQLVYKIDIEARGDKTPPEFLLLLFNALVENPMAFMLRSDGIEASFGTENDAPSSNSKRG</sequence>
<comment type="caution">
    <text evidence="2">The sequence shown here is derived from an EMBL/GenBank/DDBJ whole genome shotgun (WGS) entry which is preliminary data.</text>
</comment>
<dbReference type="Proteomes" id="UP001418222">
    <property type="component" value="Unassembled WGS sequence"/>
</dbReference>
<gene>
    <name evidence="2" type="ORF">KSP39_PZI022893</name>
</gene>
<dbReference type="EMBL" id="JBBWWQ010000020">
    <property type="protein sequence ID" value="KAK8917023.1"/>
    <property type="molecule type" value="Genomic_DNA"/>
</dbReference>
<feature type="transmembrane region" description="Helical" evidence="1">
    <location>
        <begin position="81"/>
        <end position="98"/>
    </location>
</feature>
<dbReference type="AlphaFoldDB" id="A0AAP0FV89"/>
<accession>A0AAP0FV89</accession>
<feature type="transmembrane region" description="Helical" evidence="1">
    <location>
        <begin position="105"/>
        <end position="128"/>
    </location>
</feature>
<keyword evidence="1" id="KW-1133">Transmembrane helix</keyword>
<protein>
    <submittedName>
        <fullName evidence="2">Uncharacterized protein</fullName>
    </submittedName>
</protein>
<organism evidence="2 3">
    <name type="scientific">Platanthera zijinensis</name>
    <dbReference type="NCBI Taxonomy" id="2320716"/>
    <lineage>
        <taxon>Eukaryota</taxon>
        <taxon>Viridiplantae</taxon>
        <taxon>Streptophyta</taxon>
        <taxon>Embryophyta</taxon>
        <taxon>Tracheophyta</taxon>
        <taxon>Spermatophyta</taxon>
        <taxon>Magnoliopsida</taxon>
        <taxon>Liliopsida</taxon>
        <taxon>Asparagales</taxon>
        <taxon>Orchidaceae</taxon>
        <taxon>Orchidoideae</taxon>
        <taxon>Orchideae</taxon>
        <taxon>Orchidinae</taxon>
        <taxon>Platanthera</taxon>
    </lineage>
</organism>
<name>A0AAP0FV89_9ASPA</name>
<evidence type="ECO:0000256" key="1">
    <source>
        <dbReference type="SAM" id="Phobius"/>
    </source>
</evidence>
<feature type="transmembrane region" description="Helical" evidence="1">
    <location>
        <begin position="148"/>
        <end position="168"/>
    </location>
</feature>
<reference evidence="2 3" key="1">
    <citation type="journal article" date="2022" name="Nat. Plants">
        <title>Genomes of leafy and leafless Platanthera orchids illuminate the evolution of mycoheterotrophy.</title>
        <authorList>
            <person name="Li M.H."/>
            <person name="Liu K.W."/>
            <person name="Li Z."/>
            <person name="Lu H.C."/>
            <person name="Ye Q.L."/>
            <person name="Zhang D."/>
            <person name="Wang J.Y."/>
            <person name="Li Y.F."/>
            <person name="Zhong Z.M."/>
            <person name="Liu X."/>
            <person name="Yu X."/>
            <person name="Liu D.K."/>
            <person name="Tu X.D."/>
            <person name="Liu B."/>
            <person name="Hao Y."/>
            <person name="Liao X.Y."/>
            <person name="Jiang Y.T."/>
            <person name="Sun W.H."/>
            <person name="Chen J."/>
            <person name="Chen Y.Q."/>
            <person name="Ai Y."/>
            <person name="Zhai J.W."/>
            <person name="Wu S.S."/>
            <person name="Zhou Z."/>
            <person name="Hsiao Y.Y."/>
            <person name="Wu W.L."/>
            <person name="Chen Y.Y."/>
            <person name="Lin Y.F."/>
            <person name="Hsu J.L."/>
            <person name="Li C.Y."/>
            <person name="Wang Z.W."/>
            <person name="Zhao X."/>
            <person name="Zhong W.Y."/>
            <person name="Ma X.K."/>
            <person name="Ma L."/>
            <person name="Huang J."/>
            <person name="Chen G.Z."/>
            <person name="Huang M.Z."/>
            <person name="Huang L."/>
            <person name="Peng D.H."/>
            <person name="Luo Y.B."/>
            <person name="Zou S.Q."/>
            <person name="Chen S.P."/>
            <person name="Lan S."/>
            <person name="Tsai W.C."/>
            <person name="Van de Peer Y."/>
            <person name="Liu Z.J."/>
        </authorList>
    </citation>
    <scope>NUCLEOTIDE SEQUENCE [LARGE SCALE GENOMIC DNA]</scope>
    <source>
        <strain evidence="2">Lor287</strain>
    </source>
</reference>
<keyword evidence="3" id="KW-1185">Reference proteome</keyword>
<keyword evidence="1" id="KW-0472">Membrane</keyword>
<dbReference type="PANTHER" id="PTHR34953">
    <property type="entry name" value="ALPHA/BETA HYDROLASE RELATED PROTEIN"/>
    <property type="match status" value="1"/>
</dbReference>
<evidence type="ECO:0000313" key="2">
    <source>
        <dbReference type="EMBL" id="KAK8917023.1"/>
    </source>
</evidence>